<dbReference type="Proteomes" id="UP000225706">
    <property type="component" value="Unassembled WGS sequence"/>
</dbReference>
<sequence>MTDILCRWLNEDVKLSRIIDPINIAKEFATGYLLGELLNKHGLQEDFSSFSQNTTSESKLHNFTRLEPTLKLLEVPYDTNVAQAIMSENHSAITRLMYQLFIALGKKSKMGLTGVAMETMRPSGPVKLESIESGLYKERLKQLTKRQVDLNFEQLVQRYQAKQKEQEDLALKAKFEEEERMRKYLQGQRQQGLDKSRQAKQKQLEMMGKIRDATVRIPKPPDSKKTAKSRTEIRRQREAEEVKESIDAFEASMRAVIPPASPIGFEGESNREVDTEIDTFLSTQSPKKPVDPLSYIKPRSNADYINKIRTRLEENSVARKEREKRRRRVLIEQMKAHEAQEEAHREEMLVNRLMRQSQQERRIAVQLMQIRQEKEVIRQNRIFREKQYAERRLKDFDDALTREAELCRQARIEYAEETRKAQELNDKLKAEIAEAKYQKHYNICREVLSQIVDFSCKVGEYRELTEKLIPPKMFREWKALFLEGLPIYEDQPPEESSAELSKQKEIEKEKEDLMDEGDFLEYKNLIGEWTPIEGSEIQGPAKDNAVLGHIIHRLFNIVSPPEAPPPPPEFPPFPIKVCFLGKFFSGKTTTINKIIEGHRMVRLSVDDLVVDAIDAFKSNECIEEPPEETAILVEGTSSKRVSINEEIGKGKDQASEESRAVTPQSGAPEEIMGERRESEDPNKMEEKQVSEAVDVEEKRDKTKEELEKEMTDIKDDDQKSPSKSKELEPVLSRTNGPTLTVRAKLGSKAYSFLKKGKTTPDQLLVDIMVEAVRQVPEGTGWIMDGFPSTINQAKLLEKSLSGYDAQKEAKDAKAAKEPSKVSKTKKSRLAPDPHPPHETPAPKSGIDLVLLFDLPDEVSLKRAEGRMYDPTSSQQYHQEYNPPVEGSYTGINKHEKVIPVTDPSNDREQVQQRIVGFGDGWPKLEKWFTKFGVLQRIDANTSQDELYDEVSALLNETYQKLIAPPEELPSEPSVHPGQAAEAETPSGTQLTTGDGPSGEGLGSEGVTAPPESAAPPSEAPSEVGKSEKGTSKSKADSKPGSPKSRKSKKERSPSPPASKKGTKSRTPSPSSSKKGSRSGSKSPSASRKGSRPTSKGSRPGSKRAKSAKKSAEEPEEEIAPEPQGPPEPEPGSEDWEYVDQAIDADFAGVLVSQWENTEDVYVDSCKNVFGLIRRERELIHRYFYGVRKDFVAFLKRPDEKQEYVLQWQKSYNEVSEDMRGDEDTKAELHQQLDDLCDRLHDICDNRKDLAEKERQSVMSEGWLEDRLGLLTNFYITLMQAEVDRYQDTVRLLRDYYVGMEGKTPSEVITEYARLPLVELPLAVRPQSASSKSGGSESVTNLTAAEKTEVKSPSGKKDRDKSSKTPEPSEAPEEEQKPRIPLVPRRPKSGEPGTGKGKDKKSDKKKDKTADPDKPDTPVPPSDPDEKLVFDAFVMALTIIETMALIDQTEQEAEAIRQAELEKEKEKEAMQKKAKDKKDKKGRKSPGKGGSPSKAETPPPPPPENQEGVSEEEKLKQKTKERARKEFLGAVGSEDNGLKTRFEMIKNHAMAVLQELKGKADSTYKDMDDWLGDRFLQETESIKEMAESIRFAVEKEEKLQEESLLMDKDFVLDLDTKTFKTPTPPPPPSPTEVPQCDTFTVTQLLHLHRQMLETAPSGIISNRAFCDTFMDMTALTHGMELLPDSWMNITQPQLQDVCTLLALDTEFIDWRRFLLAAAQPWPPASKMDLLLTLKRCREVDTTLSGTLTQSQFEQVGLWFSGQQELENPQDPDLPPTFDRLGKLKNAFYQIFADYNDGVPSVDYLDMLLYFAAHPDPLEGFLRGLSLAANQPMPSSKSLVHLPQPMTEEYGGDVSVPQIQEPASPPPEMNSLVTLDTLMKVFHHGEGQREDTYRLNVTADPDDTFAKERLAGVFVELGAEETEAVPFHLLYQHPIVQDCMHMCQRFKTLDLRNSFKSSSVDSFE</sequence>
<dbReference type="PANTHER" id="PTHR14919">
    <property type="entry name" value="KPL2-RELATED"/>
    <property type="match status" value="1"/>
</dbReference>
<dbReference type="PANTHER" id="PTHR14919:SF0">
    <property type="entry name" value="SPERM FLAGELLAR PROTEIN 2"/>
    <property type="match status" value="1"/>
</dbReference>
<feature type="compositionally biased region" description="Basic and acidic residues" evidence="2">
    <location>
        <begin position="1345"/>
        <end position="1363"/>
    </location>
</feature>
<dbReference type="Pfam" id="PF00406">
    <property type="entry name" value="ADK"/>
    <property type="match status" value="1"/>
</dbReference>
<feature type="compositionally biased region" description="Basic and acidic residues" evidence="2">
    <location>
        <begin position="1024"/>
        <end position="1037"/>
    </location>
</feature>
<dbReference type="InterPro" id="IPR056199">
    <property type="entry name" value="SPEF2_C"/>
</dbReference>
<dbReference type="InterPro" id="IPR027417">
    <property type="entry name" value="P-loop_NTPase"/>
</dbReference>
<dbReference type="Gene3D" id="1.10.418.10">
    <property type="entry name" value="Calponin-like domain"/>
    <property type="match status" value="1"/>
</dbReference>
<dbReference type="InterPro" id="IPR001715">
    <property type="entry name" value="CH_dom"/>
</dbReference>
<feature type="compositionally biased region" description="Low complexity" evidence="2">
    <location>
        <begin position="1008"/>
        <end position="1022"/>
    </location>
</feature>
<evidence type="ECO:0000259" key="3">
    <source>
        <dbReference type="PROSITE" id="PS50021"/>
    </source>
</evidence>
<evidence type="ECO:0000313" key="5">
    <source>
        <dbReference type="Proteomes" id="UP000225706"/>
    </source>
</evidence>
<keyword evidence="4" id="KW-0969">Cilium</keyword>
<keyword evidence="5" id="KW-1185">Reference proteome</keyword>
<keyword evidence="4" id="KW-0282">Flagellum</keyword>
<feature type="compositionally biased region" description="Polar residues" evidence="2">
    <location>
        <begin position="985"/>
        <end position="994"/>
    </location>
</feature>
<dbReference type="GO" id="GO:0005737">
    <property type="term" value="C:cytoplasm"/>
    <property type="evidence" value="ECO:0007669"/>
    <property type="project" value="UniProtKB-ARBA"/>
</dbReference>
<feature type="coiled-coil region" evidence="1">
    <location>
        <begin position="407"/>
        <end position="438"/>
    </location>
</feature>
<dbReference type="InterPro" id="IPR054517">
    <property type="entry name" value="SPEF2_D5"/>
</dbReference>
<reference evidence="5" key="1">
    <citation type="journal article" date="2017" name="bioRxiv">
        <title>Comparative analysis of the genomes of Stylophora pistillata and Acropora digitifera provides evidence for extensive differences between species of corals.</title>
        <authorList>
            <person name="Voolstra C.R."/>
            <person name="Li Y."/>
            <person name="Liew Y.J."/>
            <person name="Baumgarten S."/>
            <person name="Zoccola D."/>
            <person name="Flot J.-F."/>
            <person name="Tambutte S."/>
            <person name="Allemand D."/>
            <person name="Aranda M."/>
        </authorList>
    </citation>
    <scope>NUCLEOTIDE SEQUENCE [LARGE SCALE GENOMIC DNA]</scope>
</reference>
<feature type="region of interest" description="Disordered" evidence="2">
    <location>
        <begin position="1456"/>
        <end position="1520"/>
    </location>
</feature>
<dbReference type="Pfam" id="PF24082">
    <property type="entry name" value="SPEF2_C"/>
    <property type="match status" value="1"/>
</dbReference>
<dbReference type="Gene3D" id="3.40.50.300">
    <property type="entry name" value="P-loop containing nucleotide triphosphate hydrolases"/>
    <property type="match status" value="1"/>
</dbReference>
<feature type="compositionally biased region" description="Basic and acidic residues" evidence="2">
    <location>
        <begin position="672"/>
        <end position="728"/>
    </location>
</feature>
<feature type="compositionally biased region" description="Low complexity" evidence="2">
    <location>
        <begin position="1327"/>
        <end position="1337"/>
    </location>
</feature>
<protein>
    <submittedName>
        <fullName evidence="4">Sperm flagellar protein 2</fullName>
    </submittedName>
</protein>
<evidence type="ECO:0000256" key="1">
    <source>
        <dbReference type="SAM" id="Coils"/>
    </source>
</evidence>
<dbReference type="OrthoDB" id="62528at2759"/>
<feature type="region of interest" description="Disordered" evidence="2">
    <location>
        <begin position="966"/>
        <end position="1134"/>
    </location>
</feature>
<dbReference type="InterPro" id="IPR052634">
    <property type="entry name" value="Sperm_flagellar-bone_growth"/>
</dbReference>
<feature type="region of interest" description="Disordered" evidence="2">
    <location>
        <begin position="215"/>
        <end position="239"/>
    </location>
</feature>
<dbReference type="InterPro" id="IPR036872">
    <property type="entry name" value="CH_dom_sf"/>
</dbReference>
<feature type="compositionally biased region" description="Low complexity" evidence="2">
    <location>
        <begin position="1064"/>
        <end position="1087"/>
    </location>
</feature>
<dbReference type="PROSITE" id="PS50021">
    <property type="entry name" value="CH"/>
    <property type="match status" value="1"/>
</dbReference>
<dbReference type="STRING" id="50429.A0A2B4SFZ3"/>
<feature type="compositionally biased region" description="Basic and acidic residues" evidence="2">
    <location>
        <begin position="807"/>
        <end position="820"/>
    </location>
</feature>
<feature type="region of interest" description="Disordered" evidence="2">
    <location>
        <begin position="807"/>
        <end position="844"/>
    </location>
</feature>
<keyword evidence="1" id="KW-0175">Coiled coil</keyword>
<gene>
    <name evidence="4" type="primary">SPEF2</name>
    <name evidence="4" type="ORF">AWC38_SpisGene7538</name>
</gene>
<feature type="compositionally biased region" description="Basic and acidic residues" evidence="2">
    <location>
        <begin position="646"/>
        <end position="659"/>
    </location>
</feature>
<feature type="compositionally biased region" description="Basic and acidic residues" evidence="2">
    <location>
        <begin position="1510"/>
        <end position="1520"/>
    </location>
</feature>
<dbReference type="EMBL" id="LSMT01000096">
    <property type="protein sequence ID" value="PFX27750.1"/>
    <property type="molecule type" value="Genomic_DNA"/>
</dbReference>
<dbReference type="Pfam" id="PF22946">
    <property type="entry name" value="SPEF2_D5"/>
    <property type="match status" value="1"/>
</dbReference>
<keyword evidence="4" id="KW-0966">Cell projection</keyword>
<proteinExistence type="predicted"/>
<name>A0A2B4SFZ3_STYPI</name>
<evidence type="ECO:0000256" key="2">
    <source>
        <dbReference type="SAM" id="MobiDB-lite"/>
    </source>
</evidence>
<dbReference type="Pfam" id="PF06294">
    <property type="entry name" value="CH_2"/>
    <property type="match status" value="1"/>
</dbReference>
<feature type="coiled-coil region" evidence="1">
    <location>
        <begin position="320"/>
        <end position="356"/>
    </location>
</feature>
<dbReference type="SUPFAM" id="SSF52540">
    <property type="entry name" value="P-loop containing nucleoside triphosphate hydrolases"/>
    <property type="match status" value="1"/>
</dbReference>
<evidence type="ECO:0000313" key="4">
    <source>
        <dbReference type="EMBL" id="PFX27750.1"/>
    </source>
</evidence>
<feature type="domain" description="Calponin-homology (CH)" evidence="3">
    <location>
        <begin position="1"/>
        <end position="105"/>
    </location>
</feature>
<feature type="compositionally biased region" description="Basic and acidic residues" evidence="2">
    <location>
        <begin position="1395"/>
        <end position="1415"/>
    </location>
</feature>
<feature type="region of interest" description="Disordered" evidence="2">
    <location>
        <begin position="1325"/>
        <end position="1425"/>
    </location>
</feature>
<dbReference type="InterPro" id="IPR010441">
    <property type="entry name" value="CH_2"/>
</dbReference>
<feature type="region of interest" description="Disordered" evidence="2">
    <location>
        <begin position="646"/>
        <end position="731"/>
    </location>
</feature>
<comment type="caution">
    <text evidence="4">The sequence shown here is derived from an EMBL/GenBank/DDBJ whole genome shotgun (WGS) entry which is preliminary data.</text>
</comment>
<accession>A0A2B4SFZ3</accession>
<organism evidence="4 5">
    <name type="scientific">Stylophora pistillata</name>
    <name type="common">Smooth cauliflower coral</name>
    <dbReference type="NCBI Taxonomy" id="50429"/>
    <lineage>
        <taxon>Eukaryota</taxon>
        <taxon>Metazoa</taxon>
        <taxon>Cnidaria</taxon>
        <taxon>Anthozoa</taxon>
        <taxon>Hexacorallia</taxon>
        <taxon>Scleractinia</taxon>
        <taxon>Astrocoeniina</taxon>
        <taxon>Pocilloporidae</taxon>
        <taxon>Stylophora</taxon>
    </lineage>
</organism>
<feature type="compositionally biased region" description="Basic and acidic residues" evidence="2">
    <location>
        <begin position="1456"/>
        <end position="1478"/>
    </location>
</feature>